<dbReference type="Pfam" id="PF03479">
    <property type="entry name" value="PCC"/>
    <property type="match status" value="1"/>
</dbReference>
<keyword evidence="2 6" id="KW-0805">Transcription regulation</keyword>
<feature type="non-terminal residue" evidence="9">
    <location>
        <position position="374"/>
    </location>
</feature>
<name>A0A371GCT3_MUCPR</name>
<comment type="subcellular location">
    <subcellularLocation>
        <location evidence="6">Nucleus</location>
    </subcellularLocation>
</comment>
<feature type="region of interest" description="Disordered" evidence="7">
    <location>
        <begin position="118"/>
        <end position="150"/>
    </location>
</feature>
<feature type="region of interest" description="Disordered" evidence="7">
    <location>
        <begin position="287"/>
        <end position="349"/>
    </location>
</feature>
<evidence type="ECO:0000256" key="6">
    <source>
        <dbReference type="RuleBase" id="RU367031"/>
    </source>
</evidence>
<gene>
    <name evidence="9" type="primary">AHL5</name>
    <name evidence="9" type="ORF">CR513_30049</name>
</gene>
<dbReference type="InterPro" id="IPR017956">
    <property type="entry name" value="AT_hook_DNA-bd_motif"/>
</dbReference>
<dbReference type="SUPFAM" id="SSF117856">
    <property type="entry name" value="AF0104/ALDC/Ptd012-like"/>
    <property type="match status" value="1"/>
</dbReference>
<dbReference type="PRINTS" id="PR00929">
    <property type="entry name" value="ATHOOK"/>
</dbReference>
<feature type="domain" description="PPC" evidence="8">
    <location>
        <begin position="161"/>
        <end position="302"/>
    </location>
</feature>
<dbReference type="Gene3D" id="3.30.1330.80">
    <property type="entry name" value="Hypothetical protein, similar to alpha- acetolactate decarboxylase, domain 2"/>
    <property type="match status" value="1"/>
</dbReference>
<comment type="domain">
    <text evidence="6">The PPC domain mediates interactions between AHL proteins.</text>
</comment>
<dbReference type="STRING" id="157652.A0A371GCT3"/>
<evidence type="ECO:0000256" key="3">
    <source>
        <dbReference type="ARBA" id="ARBA00023125"/>
    </source>
</evidence>
<proteinExistence type="predicted"/>
<evidence type="ECO:0000256" key="1">
    <source>
        <dbReference type="ARBA" id="ARBA00003687"/>
    </source>
</evidence>
<comment type="function">
    <text evidence="1 6">Transcription factor that specifically binds AT-rich DNA sequences related to the nuclear matrix attachment regions (MARs).</text>
</comment>
<dbReference type="InterPro" id="IPR005175">
    <property type="entry name" value="PPC_dom"/>
</dbReference>
<keyword evidence="3 6" id="KW-0238">DNA-binding</keyword>
<dbReference type="PROSITE" id="PS51742">
    <property type="entry name" value="PPC"/>
    <property type="match status" value="1"/>
</dbReference>
<evidence type="ECO:0000256" key="7">
    <source>
        <dbReference type="SAM" id="MobiDB-lite"/>
    </source>
</evidence>
<keyword evidence="4 6" id="KW-0804">Transcription</keyword>
<organism evidence="9 10">
    <name type="scientific">Mucuna pruriens</name>
    <name type="common">Velvet bean</name>
    <name type="synonym">Dolichos pruriens</name>
    <dbReference type="NCBI Taxonomy" id="157652"/>
    <lineage>
        <taxon>Eukaryota</taxon>
        <taxon>Viridiplantae</taxon>
        <taxon>Streptophyta</taxon>
        <taxon>Embryophyta</taxon>
        <taxon>Tracheophyta</taxon>
        <taxon>Spermatophyta</taxon>
        <taxon>Magnoliopsida</taxon>
        <taxon>eudicotyledons</taxon>
        <taxon>Gunneridae</taxon>
        <taxon>Pentapetalae</taxon>
        <taxon>rosids</taxon>
        <taxon>fabids</taxon>
        <taxon>Fabales</taxon>
        <taxon>Fabaceae</taxon>
        <taxon>Papilionoideae</taxon>
        <taxon>50 kb inversion clade</taxon>
        <taxon>NPAAA clade</taxon>
        <taxon>indigoferoid/millettioid clade</taxon>
        <taxon>Phaseoleae</taxon>
        <taxon>Mucuna</taxon>
    </lineage>
</organism>
<feature type="compositionally biased region" description="Basic and acidic residues" evidence="7">
    <location>
        <begin position="296"/>
        <end position="309"/>
    </location>
</feature>
<comment type="caution">
    <text evidence="9">The sequence shown here is derived from an EMBL/GenBank/DDBJ whole genome shotgun (WGS) entry which is preliminary data.</text>
</comment>
<dbReference type="PANTHER" id="PTHR31500">
    <property type="entry name" value="AT-HOOK MOTIF NUCLEAR-LOCALIZED PROTEIN 9"/>
    <property type="match status" value="1"/>
</dbReference>
<dbReference type="SMART" id="SM00384">
    <property type="entry name" value="AT_hook"/>
    <property type="match status" value="2"/>
</dbReference>
<feature type="region of interest" description="Disordered" evidence="7">
    <location>
        <begin position="53"/>
        <end position="105"/>
    </location>
</feature>
<dbReference type="PANTHER" id="PTHR31500:SF116">
    <property type="entry name" value="AT-HOOK MOTIF NUCLEAR-LOCALIZED PROTEIN"/>
    <property type="match status" value="1"/>
</dbReference>
<dbReference type="CDD" id="cd11378">
    <property type="entry name" value="DUF296"/>
    <property type="match status" value="1"/>
</dbReference>
<protein>
    <recommendedName>
        <fullName evidence="6">AT-hook motif nuclear-localized protein</fullName>
    </recommendedName>
</protein>
<dbReference type="OrthoDB" id="1101183at2759"/>
<feature type="compositionally biased region" description="Polar residues" evidence="7">
    <location>
        <begin position="322"/>
        <end position="335"/>
    </location>
</feature>
<sequence length="374" mass="38247">MDGREAMAFSGDSGSYYMHRGGVGVSGSGPHSGGGGFQAAPGFRALSNTGIQAESNARGPGGGGSASSFSVEPPQAHANFNHGIGIGIGTPSSDPVKKKRGRPRKYGVDGAVSLRLSPMSAPANSTQCESAITPSPKKGRGRPPGSGRKQQLAALGEWMNSSAGLAFSPHIVTIGVGEDIVAKLLSLSQQRPRALCILSGTGTVSSVTLRQPASTNASVTYEGRFQILCLSGSYLVAEDGGSSNRTGGISVSLSSPDGHVIGGAVAMLIAGSPVQVVLCSFVYGGSKTKSKQGTAIKDESSEPPQHSDKLASSASAPAPPGHNNQNYLPSATNIWPGSRPTEMKSAHTHTGIDLTRGLLPEQYVSEWDILGKGR</sequence>
<feature type="compositionally biased region" description="Polar residues" evidence="7">
    <location>
        <begin position="122"/>
        <end position="133"/>
    </location>
</feature>
<evidence type="ECO:0000259" key="8">
    <source>
        <dbReference type="PROSITE" id="PS51742"/>
    </source>
</evidence>
<evidence type="ECO:0000256" key="4">
    <source>
        <dbReference type="ARBA" id="ARBA00023163"/>
    </source>
</evidence>
<dbReference type="GO" id="GO:0005634">
    <property type="term" value="C:nucleus"/>
    <property type="evidence" value="ECO:0007669"/>
    <property type="project" value="UniProtKB-SubCell"/>
</dbReference>
<accession>A0A371GCT3</accession>
<evidence type="ECO:0000313" key="10">
    <source>
        <dbReference type="Proteomes" id="UP000257109"/>
    </source>
</evidence>
<evidence type="ECO:0000256" key="2">
    <source>
        <dbReference type="ARBA" id="ARBA00023015"/>
    </source>
</evidence>
<keyword evidence="10" id="KW-1185">Reference proteome</keyword>
<dbReference type="InterPro" id="IPR039605">
    <property type="entry name" value="AHL"/>
</dbReference>
<dbReference type="AlphaFoldDB" id="A0A371GCT3"/>
<evidence type="ECO:0000256" key="5">
    <source>
        <dbReference type="ARBA" id="ARBA00023242"/>
    </source>
</evidence>
<dbReference type="GO" id="GO:0003680">
    <property type="term" value="F:minor groove of adenine-thymine-rich DNA binding"/>
    <property type="evidence" value="ECO:0007669"/>
    <property type="project" value="UniProtKB-UniRule"/>
</dbReference>
<keyword evidence="5 6" id="KW-0539">Nucleus</keyword>
<dbReference type="Proteomes" id="UP000257109">
    <property type="component" value="Unassembled WGS sequence"/>
</dbReference>
<evidence type="ECO:0000313" key="9">
    <source>
        <dbReference type="EMBL" id="RDX88368.1"/>
    </source>
</evidence>
<dbReference type="EMBL" id="QJKJ01005959">
    <property type="protein sequence ID" value="RDX88368.1"/>
    <property type="molecule type" value="Genomic_DNA"/>
</dbReference>
<reference evidence="9" key="1">
    <citation type="submission" date="2018-05" db="EMBL/GenBank/DDBJ databases">
        <title>Draft genome of Mucuna pruriens seed.</title>
        <authorList>
            <person name="Nnadi N.E."/>
            <person name="Vos R."/>
            <person name="Hasami M.H."/>
            <person name="Devisetty U.K."/>
            <person name="Aguiy J.C."/>
        </authorList>
    </citation>
    <scope>NUCLEOTIDE SEQUENCE [LARGE SCALE GENOMIC DNA]</scope>
    <source>
        <strain evidence="9">JCA_2017</strain>
    </source>
</reference>